<organism evidence="2 3">
    <name type="scientific">Mesorhabditis spiculigera</name>
    <dbReference type="NCBI Taxonomy" id="96644"/>
    <lineage>
        <taxon>Eukaryota</taxon>
        <taxon>Metazoa</taxon>
        <taxon>Ecdysozoa</taxon>
        <taxon>Nematoda</taxon>
        <taxon>Chromadorea</taxon>
        <taxon>Rhabditida</taxon>
        <taxon>Rhabditina</taxon>
        <taxon>Rhabditomorpha</taxon>
        <taxon>Rhabditoidea</taxon>
        <taxon>Rhabditidae</taxon>
        <taxon>Mesorhabditinae</taxon>
        <taxon>Mesorhabditis</taxon>
    </lineage>
</organism>
<dbReference type="AlphaFoldDB" id="A0AA36CTK9"/>
<keyword evidence="3" id="KW-1185">Reference proteome</keyword>
<feature type="region of interest" description="Disordered" evidence="1">
    <location>
        <begin position="214"/>
        <end position="279"/>
    </location>
</feature>
<reference evidence="2" key="1">
    <citation type="submission" date="2023-06" db="EMBL/GenBank/DDBJ databases">
        <authorList>
            <person name="Delattre M."/>
        </authorList>
    </citation>
    <scope>NUCLEOTIDE SEQUENCE</scope>
    <source>
        <strain evidence="2">AF72</strain>
    </source>
</reference>
<feature type="non-terminal residue" evidence="2">
    <location>
        <position position="1"/>
    </location>
</feature>
<feature type="compositionally biased region" description="Polar residues" evidence="1">
    <location>
        <begin position="269"/>
        <end position="278"/>
    </location>
</feature>
<sequence length="942" mass="103391">MTPPTTAPTYPTPPTSGYNVTFSMYLIESMMTMDMSRCYYLNQTKQIVYETLKGLDDSVGVTFLTYGKTGESASMTDMMSRAQAMDAVMKIQMHGMIMVANETAAMTVLARSKISSELVHFVPCADMAISLLASKKMSTELVHFVPCADMKGKPDPHGLFDTVSLQKLLLVSADMNNDDIIAYYQLKQNETILDQSVAQADLAKLLDQNLPPAVSTTTTMGMQTTTSGTTSSTKKTKSTAGTGSTATSTGTSSLATTSKTKATKTTTSPNTPEPTSNLPRCRTLFILDGSNKAANDFNLLKATFISAASVAYNSTEFQFAANAWVYQDPLVDLKLPESFIYNDASFTTLINSYTFMGGPDSVIQAVKALNDWVLQDAVIVLYTNSDQNAINEAGKLYDRQSRTVVLEGTTTPPTTPPPAPCKALLILDGTSWVSYPAFNGEGYQMMFGAGNIFKDRSYALSANAWQYNGWEISPPQTFVSTKNETQQILEDMIRYEFNATFNSDVLQATTWLNVWPVDDVAIVMYVNSPQEIIDKAVLNYKRKDTTVIVAMGGQNLSGLGAEVVNSNADWIAYGLGNICAKLNGLPPHIPPSRLARRVERYMSSTGLVFEKQRATIRDSGKILYDSNSYAFGGNYWVYGGNFRPADVPLTFYANDVAFGNAVHGMTSPDGFTTGNIEILQPNINNAGKNYTSQWRTLAVGLRDKMDLSMIGKASSMDPAVLGNDLLGMCQQLQGWTTHPTTLPPTTTPWTTQPPLPQCEVYFILDGSNYGIKYAEQQRQAVLTAGKKMFAELDFYTNLWMYTKKSKDGELSYGIIYEEGRFVNLTWAQNFTGGSDSIVDAIKWLNDPRLYSWPLMVVFSGSDDAQIRNASSTFIRKEFTIGVSLTDASMEPMADHIATLDNLPDVLLSVCLNPPTHYPPPATTTTATPKLKQRRPELAIPEL</sequence>
<proteinExistence type="predicted"/>
<accession>A0AA36CTK9</accession>
<dbReference type="EMBL" id="CATQJA010002635">
    <property type="protein sequence ID" value="CAJ0575006.1"/>
    <property type="molecule type" value="Genomic_DNA"/>
</dbReference>
<evidence type="ECO:0000256" key="1">
    <source>
        <dbReference type="SAM" id="MobiDB-lite"/>
    </source>
</evidence>
<evidence type="ECO:0000313" key="3">
    <source>
        <dbReference type="Proteomes" id="UP001177023"/>
    </source>
</evidence>
<name>A0AA36CTK9_9BILA</name>
<feature type="region of interest" description="Disordered" evidence="1">
    <location>
        <begin position="917"/>
        <end position="942"/>
    </location>
</feature>
<feature type="compositionally biased region" description="Low complexity" evidence="1">
    <location>
        <begin position="215"/>
        <end position="268"/>
    </location>
</feature>
<evidence type="ECO:0000313" key="2">
    <source>
        <dbReference type="EMBL" id="CAJ0575006.1"/>
    </source>
</evidence>
<protein>
    <submittedName>
        <fullName evidence="2">Uncharacterized protein</fullName>
    </submittedName>
</protein>
<dbReference type="Proteomes" id="UP001177023">
    <property type="component" value="Unassembled WGS sequence"/>
</dbReference>
<gene>
    <name evidence="2" type="ORF">MSPICULIGERA_LOCUS13325</name>
</gene>
<comment type="caution">
    <text evidence="2">The sequence shown here is derived from an EMBL/GenBank/DDBJ whole genome shotgun (WGS) entry which is preliminary data.</text>
</comment>